<evidence type="ECO:0000256" key="1">
    <source>
        <dbReference type="SAM" id="MobiDB-lite"/>
    </source>
</evidence>
<feature type="compositionally biased region" description="Polar residues" evidence="1">
    <location>
        <begin position="310"/>
        <end position="332"/>
    </location>
</feature>
<evidence type="ECO:0008006" key="4">
    <source>
        <dbReference type="Google" id="ProtNLM"/>
    </source>
</evidence>
<evidence type="ECO:0000313" key="2">
    <source>
        <dbReference type="EMBL" id="KAK4243606.1"/>
    </source>
</evidence>
<dbReference type="AlphaFoldDB" id="A0AAN7CK56"/>
<reference evidence="2" key="2">
    <citation type="submission" date="2023-05" db="EMBL/GenBank/DDBJ databases">
        <authorList>
            <consortium name="Lawrence Berkeley National Laboratory"/>
            <person name="Steindorff A."/>
            <person name="Hensen N."/>
            <person name="Bonometti L."/>
            <person name="Westerberg I."/>
            <person name="Brannstrom I.O."/>
            <person name="Guillou S."/>
            <person name="Cros-Aarteil S."/>
            <person name="Calhoun S."/>
            <person name="Haridas S."/>
            <person name="Kuo A."/>
            <person name="Mondo S."/>
            <person name="Pangilinan J."/>
            <person name="Riley R."/>
            <person name="Labutti K."/>
            <person name="Andreopoulos B."/>
            <person name="Lipzen A."/>
            <person name="Chen C."/>
            <person name="Yanf M."/>
            <person name="Daum C."/>
            <person name="Ng V."/>
            <person name="Clum A."/>
            <person name="Ohm R."/>
            <person name="Martin F."/>
            <person name="Silar P."/>
            <person name="Natvig D."/>
            <person name="Lalanne C."/>
            <person name="Gautier V."/>
            <person name="Ament-Velasquez S.L."/>
            <person name="Kruys A."/>
            <person name="Hutchinson M.I."/>
            <person name="Powell A.J."/>
            <person name="Barry K."/>
            <person name="Miller A.N."/>
            <person name="Grigoriev I.V."/>
            <person name="Debuchy R."/>
            <person name="Gladieux P."/>
            <person name="Thoren M.H."/>
            <person name="Johannesson H."/>
        </authorList>
    </citation>
    <scope>NUCLEOTIDE SEQUENCE</scope>
    <source>
        <strain evidence="2">CBS 359.72</strain>
    </source>
</reference>
<protein>
    <recommendedName>
        <fullName evidence="4">Gag protein</fullName>
    </recommendedName>
</protein>
<evidence type="ECO:0000313" key="3">
    <source>
        <dbReference type="Proteomes" id="UP001303647"/>
    </source>
</evidence>
<keyword evidence="3" id="KW-1185">Reference proteome</keyword>
<organism evidence="2 3">
    <name type="scientific">Corynascus novoguineensis</name>
    <dbReference type="NCBI Taxonomy" id="1126955"/>
    <lineage>
        <taxon>Eukaryota</taxon>
        <taxon>Fungi</taxon>
        <taxon>Dikarya</taxon>
        <taxon>Ascomycota</taxon>
        <taxon>Pezizomycotina</taxon>
        <taxon>Sordariomycetes</taxon>
        <taxon>Sordariomycetidae</taxon>
        <taxon>Sordariales</taxon>
        <taxon>Chaetomiaceae</taxon>
        <taxon>Corynascus</taxon>
    </lineage>
</organism>
<feature type="region of interest" description="Disordered" evidence="1">
    <location>
        <begin position="304"/>
        <end position="338"/>
    </location>
</feature>
<gene>
    <name evidence="2" type="ORF">C7999DRAFT_36047</name>
</gene>
<dbReference type="EMBL" id="MU857797">
    <property type="protein sequence ID" value="KAK4243606.1"/>
    <property type="molecule type" value="Genomic_DNA"/>
</dbReference>
<name>A0AAN7CK56_9PEZI</name>
<proteinExistence type="predicted"/>
<comment type="caution">
    <text evidence="2">The sequence shown here is derived from an EMBL/GenBank/DDBJ whole genome shotgun (WGS) entry which is preliminary data.</text>
</comment>
<dbReference type="Proteomes" id="UP001303647">
    <property type="component" value="Unassembled WGS sequence"/>
</dbReference>
<sequence length="364" mass="41861">MANTPGSTVPTGTSDATETAAVALLQRLLASQPSKRQLPLIEKIVHPEDFSVWRDKLLRVLQRHNLDRYVLTDVPQPENYIERQQWLEDRADVEDYLQATRASDLNPKSTFDKLTQYFEEDTLDSQGSMMHELATIRRATFASMDAFQERVSYLRDRLQPEGTPFRLPDEGYMLMTLRGISHEYPDLHHRCMASLENKTLTWTALMREFQRIATTENARPALTTVQIDRKDDRSSANTITTNTSKRKTPYRGTCGICKKSIYRDHKHYKRCDSHILKSVDDCWWCDPEKAPDTWQNKEAARLKKAERQRSTTAPLYQQSGVANAPTSKSPNPAKTDYPKSVLYTTSLLRLPTDMPSFQEGSQRK</sequence>
<accession>A0AAN7CK56</accession>
<reference evidence="2" key="1">
    <citation type="journal article" date="2023" name="Mol. Phylogenet. Evol.">
        <title>Genome-scale phylogeny and comparative genomics of the fungal order Sordariales.</title>
        <authorList>
            <person name="Hensen N."/>
            <person name="Bonometti L."/>
            <person name="Westerberg I."/>
            <person name="Brannstrom I.O."/>
            <person name="Guillou S."/>
            <person name="Cros-Aarteil S."/>
            <person name="Calhoun S."/>
            <person name="Haridas S."/>
            <person name="Kuo A."/>
            <person name="Mondo S."/>
            <person name="Pangilinan J."/>
            <person name="Riley R."/>
            <person name="LaButti K."/>
            <person name="Andreopoulos B."/>
            <person name="Lipzen A."/>
            <person name="Chen C."/>
            <person name="Yan M."/>
            <person name="Daum C."/>
            <person name="Ng V."/>
            <person name="Clum A."/>
            <person name="Steindorff A."/>
            <person name="Ohm R.A."/>
            <person name="Martin F."/>
            <person name="Silar P."/>
            <person name="Natvig D.O."/>
            <person name="Lalanne C."/>
            <person name="Gautier V."/>
            <person name="Ament-Velasquez S.L."/>
            <person name="Kruys A."/>
            <person name="Hutchinson M.I."/>
            <person name="Powell A.J."/>
            <person name="Barry K."/>
            <person name="Miller A.N."/>
            <person name="Grigoriev I.V."/>
            <person name="Debuchy R."/>
            <person name="Gladieux P."/>
            <person name="Hiltunen Thoren M."/>
            <person name="Johannesson H."/>
        </authorList>
    </citation>
    <scope>NUCLEOTIDE SEQUENCE</scope>
    <source>
        <strain evidence="2">CBS 359.72</strain>
    </source>
</reference>